<reference evidence="1" key="2">
    <citation type="journal article" date="2015" name="Data Brief">
        <title>Shoot transcriptome of the giant reed, Arundo donax.</title>
        <authorList>
            <person name="Barrero R.A."/>
            <person name="Guerrero F.D."/>
            <person name="Moolhuijzen P."/>
            <person name="Goolsby J.A."/>
            <person name="Tidwell J."/>
            <person name="Bellgard S.E."/>
            <person name="Bellgard M.I."/>
        </authorList>
    </citation>
    <scope>NUCLEOTIDE SEQUENCE</scope>
    <source>
        <tissue evidence="1">Shoot tissue taken approximately 20 cm above the soil surface</tissue>
    </source>
</reference>
<reference evidence="1" key="1">
    <citation type="submission" date="2014-09" db="EMBL/GenBank/DDBJ databases">
        <authorList>
            <person name="Magalhaes I.L.F."/>
            <person name="Oliveira U."/>
            <person name="Santos F.R."/>
            <person name="Vidigal T.H.D.A."/>
            <person name="Brescovit A.D."/>
            <person name="Santos A.J."/>
        </authorList>
    </citation>
    <scope>NUCLEOTIDE SEQUENCE</scope>
    <source>
        <tissue evidence="1">Shoot tissue taken approximately 20 cm above the soil surface</tissue>
    </source>
</reference>
<dbReference type="AlphaFoldDB" id="A0A0A9CMB6"/>
<evidence type="ECO:0000313" key="1">
    <source>
        <dbReference type="EMBL" id="JAD74535.1"/>
    </source>
</evidence>
<proteinExistence type="predicted"/>
<protein>
    <submittedName>
        <fullName evidence="1">Uncharacterized protein</fullName>
    </submittedName>
</protein>
<name>A0A0A9CMB6_ARUDO</name>
<accession>A0A0A9CMB6</accession>
<sequence length="49" mass="5676">MMMTSPLFLLILKALVTFFKDIFVYISQFFGPCLHVFAAMRIMVSFVIP</sequence>
<dbReference type="EMBL" id="GBRH01223360">
    <property type="protein sequence ID" value="JAD74535.1"/>
    <property type="molecule type" value="Transcribed_RNA"/>
</dbReference>
<organism evidence="1">
    <name type="scientific">Arundo donax</name>
    <name type="common">Giant reed</name>
    <name type="synonym">Donax arundinaceus</name>
    <dbReference type="NCBI Taxonomy" id="35708"/>
    <lineage>
        <taxon>Eukaryota</taxon>
        <taxon>Viridiplantae</taxon>
        <taxon>Streptophyta</taxon>
        <taxon>Embryophyta</taxon>
        <taxon>Tracheophyta</taxon>
        <taxon>Spermatophyta</taxon>
        <taxon>Magnoliopsida</taxon>
        <taxon>Liliopsida</taxon>
        <taxon>Poales</taxon>
        <taxon>Poaceae</taxon>
        <taxon>PACMAD clade</taxon>
        <taxon>Arundinoideae</taxon>
        <taxon>Arundineae</taxon>
        <taxon>Arundo</taxon>
    </lineage>
</organism>